<evidence type="ECO:0000256" key="1">
    <source>
        <dbReference type="ARBA" id="ARBA00004370"/>
    </source>
</evidence>
<feature type="transmembrane region" description="Helical" evidence="5">
    <location>
        <begin position="12"/>
        <end position="35"/>
    </location>
</feature>
<keyword evidence="2 5" id="KW-0812">Transmembrane</keyword>
<protein>
    <recommendedName>
        <fullName evidence="6">G-protein coupled receptors family 1 profile domain-containing protein</fullName>
    </recommendedName>
</protein>
<gene>
    <name evidence="7" type="primary">Cnig_chr_V.g19231</name>
    <name evidence="7" type="ORF">B9Z55_019231</name>
</gene>
<evidence type="ECO:0000313" key="7">
    <source>
        <dbReference type="EMBL" id="PIC26753.1"/>
    </source>
</evidence>
<dbReference type="OrthoDB" id="5822346at2759"/>
<dbReference type="SUPFAM" id="SSF81321">
    <property type="entry name" value="Family A G protein-coupled receptor-like"/>
    <property type="match status" value="1"/>
</dbReference>
<dbReference type="EMBL" id="PDUG01000005">
    <property type="protein sequence ID" value="PIC26753.1"/>
    <property type="molecule type" value="Genomic_DNA"/>
</dbReference>
<feature type="transmembrane region" description="Helical" evidence="5">
    <location>
        <begin position="190"/>
        <end position="207"/>
    </location>
</feature>
<dbReference type="GO" id="GO:0016020">
    <property type="term" value="C:membrane"/>
    <property type="evidence" value="ECO:0007669"/>
    <property type="project" value="UniProtKB-SubCell"/>
</dbReference>
<dbReference type="InterPro" id="IPR000276">
    <property type="entry name" value="GPCR_Rhodpsn"/>
</dbReference>
<keyword evidence="8" id="KW-1185">Reference proteome</keyword>
<dbReference type="STRING" id="1611254.A0A2G5THP9"/>
<sequence length="319" mass="35951">MISAIPPPLIPIALFYFLCAIVSLIGNMIMIICFFRERKFNSPCHYMITLACAADMLHLCGHFVFNFQLFYDGRLKQLWTFFIILRLGPGSQELCFWLLLPSCIGLAISGPLLLSMGIDRFLACQCPMVYRQLCSRPAMYLLLQLFFPIIHTVYLNVSSFVQRDPKTMVICQVPLAMSGDSFEKFNQGGLIINIGVVIVYFVTFLKLRRLAGSATHLKVVFRSILYTVIFVILGWSTVTMMNIASIHLVEDIDTVHILMIYAGIGLNMACASNIFVFYAINSEYRAAIRKLFGKSVPIKIHPSTSMFASTARGNTVTKF</sequence>
<dbReference type="GO" id="GO:0004930">
    <property type="term" value="F:G protein-coupled receptor activity"/>
    <property type="evidence" value="ECO:0007669"/>
    <property type="project" value="InterPro"/>
</dbReference>
<evidence type="ECO:0000256" key="2">
    <source>
        <dbReference type="ARBA" id="ARBA00022692"/>
    </source>
</evidence>
<dbReference type="PANTHER" id="PTHR23360">
    <property type="entry name" value="G-PROTEIN COUPLED RECEPTORS FAMILY 1 PROFILE DOMAIN-CONTAINING PROTEIN-RELATED"/>
    <property type="match status" value="1"/>
</dbReference>
<keyword evidence="3 5" id="KW-1133">Transmembrane helix</keyword>
<dbReference type="PANTHER" id="PTHR23360:SF21">
    <property type="entry name" value="G-PROTEIN COUPLED RECEPTORS FAMILY 1 PROFILE DOMAIN-CONTAINING PROTEIN"/>
    <property type="match status" value="1"/>
</dbReference>
<evidence type="ECO:0000256" key="3">
    <source>
        <dbReference type="ARBA" id="ARBA00022989"/>
    </source>
</evidence>
<dbReference type="SMART" id="SM01381">
    <property type="entry name" value="7TM_GPCR_Srsx"/>
    <property type="match status" value="1"/>
</dbReference>
<evidence type="ECO:0000256" key="5">
    <source>
        <dbReference type="SAM" id="Phobius"/>
    </source>
</evidence>
<accession>A0A2G5THP9</accession>
<feature type="transmembrane region" description="Helical" evidence="5">
    <location>
        <begin position="258"/>
        <end position="280"/>
    </location>
</feature>
<feature type="transmembrane region" description="Helical" evidence="5">
    <location>
        <begin position="219"/>
        <end position="238"/>
    </location>
</feature>
<evidence type="ECO:0000256" key="4">
    <source>
        <dbReference type="ARBA" id="ARBA00023136"/>
    </source>
</evidence>
<dbReference type="InterPro" id="IPR017452">
    <property type="entry name" value="GPCR_Rhodpsn_7TM"/>
</dbReference>
<reference evidence="8" key="1">
    <citation type="submission" date="2017-10" db="EMBL/GenBank/DDBJ databases">
        <title>Rapid genome shrinkage in a self-fertile nematode reveals novel sperm competition proteins.</title>
        <authorList>
            <person name="Yin D."/>
            <person name="Schwarz E.M."/>
            <person name="Thomas C.G."/>
            <person name="Felde R.L."/>
            <person name="Korf I.F."/>
            <person name="Cutter A.D."/>
            <person name="Schartner C.M."/>
            <person name="Ralston E.J."/>
            <person name="Meyer B.J."/>
            <person name="Haag E.S."/>
        </authorList>
    </citation>
    <scope>NUCLEOTIDE SEQUENCE [LARGE SCALE GENOMIC DNA]</scope>
    <source>
        <strain evidence="8">JU1422</strain>
    </source>
</reference>
<evidence type="ECO:0000313" key="8">
    <source>
        <dbReference type="Proteomes" id="UP000230233"/>
    </source>
</evidence>
<dbReference type="AlphaFoldDB" id="A0A2G5THP9"/>
<proteinExistence type="predicted"/>
<dbReference type="Pfam" id="PF10320">
    <property type="entry name" value="7TM_GPCR_Srsx"/>
    <property type="match status" value="1"/>
</dbReference>
<feature type="transmembrane region" description="Helical" evidence="5">
    <location>
        <begin position="138"/>
        <end position="157"/>
    </location>
</feature>
<feature type="domain" description="G-protein coupled receptors family 1 profile" evidence="6">
    <location>
        <begin position="26"/>
        <end position="277"/>
    </location>
</feature>
<feature type="transmembrane region" description="Helical" evidence="5">
    <location>
        <begin position="47"/>
        <end position="71"/>
    </location>
</feature>
<organism evidence="7 8">
    <name type="scientific">Caenorhabditis nigoni</name>
    <dbReference type="NCBI Taxonomy" id="1611254"/>
    <lineage>
        <taxon>Eukaryota</taxon>
        <taxon>Metazoa</taxon>
        <taxon>Ecdysozoa</taxon>
        <taxon>Nematoda</taxon>
        <taxon>Chromadorea</taxon>
        <taxon>Rhabditida</taxon>
        <taxon>Rhabditina</taxon>
        <taxon>Rhabditomorpha</taxon>
        <taxon>Rhabditoidea</taxon>
        <taxon>Rhabditidae</taxon>
        <taxon>Peloderinae</taxon>
        <taxon>Caenorhabditis</taxon>
    </lineage>
</organism>
<keyword evidence="4 5" id="KW-0472">Membrane</keyword>
<dbReference type="InterPro" id="IPR047130">
    <property type="entry name" value="7TM_GPCR_Srsx_nematod"/>
</dbReference>
<dbReference type="InterPro" id="IPR019424">
    <property type="entry name" value="7TM_GPCR_Srsx"/>
</dbReference>
<comment type="caution">
    <text evidence="7">The sequence shown here is derived from an EMBL/GenBank/DDBJ whole genome shotgun (WGS) entry which is preliminary data.</text>
</comment>
<dbReference type="Proteomes" id="UP000230233">
    <property type="component" value="Chromosome V"/>
</dbReference>
<dbReference type="PROSITE" id="PS50262">
    <property type="entry name" value="G_PROTEIN_RECEP_F1_2"/>
    <property type="match status" value="1"/>
</dbReference>
<dbReference type="Gene3D" id="1.20.1070.10">
    <property type="entry name" value="Rhodopsin 7-helix transmembrane proteins"/>
    <property type="match status" value="1"/>
</dbReference>
<comment type="subcellular location">
    <subcellularLocation>
        <location evidence="1">Membrane</location>
    </subcellularLocation>
</comment>
<feature type="transmembrane region" description="Helical" evidence="5">
    <location>
        <begin position="96"/>
        <end position="118"/>
    </location>
</feature>
<evidence type="ECO:0000259" key="6">
    <source>
        <dbReference type="PROSITE" id="PS50262"/>
    </source>
</evidence>
<name>A0A2G5THP9_9PELO</name>